<feature type="domain" description="Proteasome activator PA28 C-terminal" evidence="1">
    <location>
        <begin position="78"/>
        <end position="205"/>
    </location>
</feature>
<organism evidence="3">
    <name type="scientific">Drosophila persimilis</name>
    <name type="common">Fruit fly</name>
    <dbReference type="NCBI Taxonomy" id="7234"/>
    <lineage>
        <taxon>Eukaryota</taxon>
        <taxon>Metazoa</taxon>
        <taxon>Ecdysozoa</taxon>
        <taxon>Arthropoda</taxon>
        <taxon>Hexapoda</taxon>
        <taxon>Insecta</taxon>
        <taxon>Pterygota</taxon>
        <taxon>Neoptera</taxon>
        <taxon>Endopterygota</taxon>
        <taxon>Diptera</taxon>
        <taxon>Brachycera</taxon>
        <taxon>Muscomorpha</taxon>
        <taxon>Ephydroidea</taxon>
        <taxon>Drosophilidae</taxon>
        <taxon>Drosophila</taxon>
        <taxon>Sophophora</taxon>
    </lineage>
</organism>
<dbReference type="InterPro" id="IPR003186">
    <property type="entry name" value="PA28_C"/>
</dbReference>
<sequence>MAVNGAEQGLLLKVMLVDSLFESLDLVITQNFPSTIFRLNELLAAPMFNNPMFADEPPGCRLPPELKWAQTCRLQPVVALTAETTRVINCLFGYCSIVEELVEGMKKEVEQRGYADVRTHNEILSLLRAIQSATPLYYELMNIYNRTRQKLTDLMAESPGHKKHYLCRIYHTDKTEYQALCNIVWRVRNDFSAIQNMVLEHWDDLKPTD</sequence>
<name>B4HDE7_DROPE</name>
<dbReference type="SMR" id="B4HDE7"/>
<dbReference type="eggNOG" id="KOG4470">
    <property type="taxonomic scope" value="Eukaryota"/>
</dbReference>
<gene>
    <name evidence="2" type="primary">Dper\GL12443</name>
    <name evidence="2" type="ORF">Dper_GL12443</name>
</gene>
<dbReference type="HOGENOM" id="CLU_1316647_0_0_1"/>
<dbReference type="AlphaFoldDB" id="B4HDE7"/>
<reference evidence="2 3" key="1">
    <citation type="journal article" date="2007" name="Nature">
        <title>Evolution of genes and genomes on the Drosophila phylogeny.</title>
        <authorList>
            <consortium name="Drosophila 12 Genomes Consortium"/>
            <person name="Clark A.G."/>
            <person name="Eisen M.B."/>
            <person name="Smith D.R."/>
            <person name="Bergman C.M."/>
            <person name="Oliver B."/>
            <person name="Markow T.A."/>
            <person name="Kaufman T.C."/>
            <person name="Kellis M."/>
            <person name="Gelbart W."/>
            <person name="Iyer V.N."/>
            <person name="Pollard D.A."/>
            <person name="Sackton T.B."/>
            <person name="Larracuente A.M."/>
            <person name="Singh N.D."/>
            <person name="Abad J.P."/>
            <person name="Abt D.N."/>
            <person name="Adryan B."/>
            <person name="Aguade M."/>
            <person name="Akashi H."/>
            <person name="Anderson W.W."/>
            <person name="Aquadro C.F."/>
            <person name="Ardell D.H."/>
            <person name="Arguello R."/>
            <person name="Artieri C.G."/>
            <person name="Barbash D.A."/>
            <person name="Barker D."/>
            <person name="Barsanti P."/>
            <person name="Batterham P."/>
            <person name="Batzoglou S."/>
            <person name="Begun D."/>
            <person name="Bhutkar A."/>
            <person name="Blanco E."/>
            <person name="Bosak S.A."/>
            <person name="Bradley R.K."/>
            <person name="Brand A.D."/>
            <person name="Brent M.R."/>
            <person name="Brooks A.N."/>
            <person name="Brown R.H."/>
            <person name="Butlin R.K."/>
            <person name="Caggese C."/>
            <person name="Calvi B.R."/>
            <person name="Bernardo de Carvalho A."/>
            <person name="Caspi A."/>
            <person name="Castrezana S."/>
            <person name="Celniker S.E."/>
            <person name="Chang J.L."/>
            <person name="Chapple C."/>
            <person name="Chatterji S."/>
            <person name="Chinwalla A."/>
            <person name="Civetta A."/>
            <person name="Clifton S.W."/>
            <person name="Comeron J.M."/>
            <person name="Costello J.C."/>
            <person name="Coyne J.A."/>
            <person name="Daub J."/>
            <person name="David R.G."/>
            <person name="Delcher A.L."/>
            <person name="Delehaunty K."/>
            <person name="Do C.B."/>
            <person name="Ebling H."/>
            <person name="Edwards K."/>
            <person name="Eickbush T."/>
            <person name="Evans J.D."/>
            <person name="Filipski A."/>
            <person name="Findeiss S."/>
            <person name="Freyhult E."/>
            <person name="Fulton L."/>
            <person name="Fulton R."/>
            <person name="Garcia A.C."/>
            <person name="Gardiner A."/>
            <person name="Garfield D.A."/>
            <person name="Garvin B.E."/>
            <person name="Gibson G."/>
            <person name="Gilbert D."/>
            <person name="Gnerre S."/>
            <person name="Godfrey J."/>
            <person name="Good R."/>
            <person name="Gotea V."/>
            <person name="Gravely B."/>
            <person name="Greenberg A.J."/>
            <person name="Griffiths-Jones S."/>
            <person name="Gross S."/>
            <person name="Guigo R."/>
            <person name="Gustafson E.A."/>
            <person name="Haerty W."/>
            <person name="Hahn M.W."/>
            <person name="Halligan D.L."/>
            <person name="Halpern A.L."/>
            <person name="Halter G.M."/>
            <person name="Han M.V."/>
            <person name="Heger A."/>
            <person name="Hillier L."/>
            <person name="Hinrichs A.S."/>
            <person name="Holmes I."/>
            <person name="Hoskins R.A."/>
            <person name="Hubisz M.J."/>
            <person name="Hultmark D."/>
            <person name="Huntley M.A."/>
            <person name="Jaffe D.B."/>
            <person name="Jagadeeshan S."/>
            <person name="Jeck W.R."/>
            <person name="Johnson J."/>
            <person name="Jones C.D."/>
            <person name="Jordan W.C."/>
            <person name="Karpen G.H."/>
            <person name="Kataoka E."/>
            <person name="Keightley P.D."/>
            <person name="Kheradpour P."/>
            <person name="Kirkness E.F."/>
            <person name="Koerich L.B."/>
            <person name="Kristiansen K."/>
            <person name="Kudrna D."/>
            <person name="Kulathinal R.J."/>
            <person name="Kumar S."/>
            <person name="Kwok R."/>
            <person name="Lander E."/>
            <person name="Langley C.H."/>
            <person name="Lapoint R."/>
            <person name="Lazzaro B.P."/>
            <person name="Lee S.J."/>
            <person name="Levesque L."/>
            <person name="Li R."/>
            <person name="Lin C.F."/>
            <person name="Lin M.F."/>
            <person name="Lindblad-Toh K."/>
            <person name="Llopart A."/>
            <person name="Long M."/>
            <person name="Low L."/>
            <person name="Lozovsky E."/>
            <person name="Lu J."/>
            <person name="Luo M."/>
            <person name="Machado C.A."/>
            <person name="Makalowski W."/>
            <person name="Marzo M."/>
            <person name="Matsuda M."/>
            <person name="Matzkin L."/>
            <person name="McAllister B."/>
            <person name="McBride C.S."/>
            <person name="McKernan B."/>
            <person name="McKernan K."/>
            <person name="Mendez-Lago M."/>
            <person name="Minx P."/>
            <person name="Mollenhauer M.U."/>
            <person name="Montooth K."/>
            <person name="Mount S.M."/>
            <person name="Mu X."/>
            <person name="Myers E."/>
            <person name="Negre B."/>
            <person name="Newfeld S."/>
            <person name="Nielsen R."/>
            <person name="Noor M.A."/>
            <person name="O'Grady P."/>
            <person name="Pachter L."/>
            <person name="Papaceit M."/>
            <person name="Parisi M.J."/>
            <person name="Parisi M."/>
            <person name="Parts L."/>
            <person name="Pedersen J.S."/>
            <person name="Pesole G."/>
            <person name="Phillippy A.M."/>
            <person name="Ponting C.P."/>
            <person name="Pop M."/>
            <person name="Porcelli D."/>
            <person name="Powell J.R."/>
            <person name="Prohaska S."/>
            <person name="Pruitt K."/>
            <person name="Puig M."/>
            <person name="Quesneville H."/>
            <person name="Ram K.R."/>
            <person name="Rand D."/>
            <person name="Rasmussen M.D."/>
            <person name="Reed L.K."/>
            <person name="Reenan R."/>
            <person name="Reily A."/>
            <person name="Remington K.A."/>
            <person name="Rieger T.T."/>
            <person name="Ritchie M.G."/>
            <person name="Robin C."/>
            <person name="Rogers Y.H."/>
            <person name="Rohde C."/>
            <person name="Rozas J."/>
            <person name="Rubenfield M.J."/>
            <person name="Ruiz A."/>
            <person name="Russo S."/>
            <person name="Salzberg S.L."/>
            <person name="Sanchez-Gracia A."/>
            <person name="Saranga D.J."/>
            <person name="Sato H."/>
            <person name="Schaeffer S.W."/>
            <person name="Schatz M.C."/>
            <person name="Schlenke T."/>
            <person name="Schwartz R."/>
            <person name="Segarra C."/>
            <person name="Singh R.S."/>
            <person name="Sirot L."/>
            <person name="Sirota M."/>
            <person name="Sisneros N.B."/>
            <person name="Smith C.D."/>
            <person name="Smith T.F."/>
            <person name="Spieth J."/>
            <person name="Stage D.E."/>
            <person name="Stark A."/>
            <person name="Stephan W."/>
            <person name="Strausberg R.L."/>
            <person name="Strempel S."/>
            <person name="Sturgill D."/>
            <person name="Sutton G."/>
            <person name="Sutton G.G."/>
            <person name="Tao W."/>
            <person name="Teichmann S."/>
            <person name="Tobari Y.N."/>
            <person name="Tomimura Y."/>
            <person name="Tsolas J.M."/>
            <person name="Valente V.L."/>
            <person name="Venter E."/>
            <person name="Venter J.C."/>
            <person name="Vicario S."/>
            <person name="Vieira F.G."/>
            <person name="Vilella A.J."/>
            <person name="Villasante A."/>
            <person name="Walenz B."/>
            <person name="Wang J."/>
            <person name="Wasserman M."/>
            <person name="Watts T."/>
            <person name="Wilson D."/>
            <person name="Wilson R.K."/>
            <person name="Wing R.A."/>
            <person name="Wolfner M.F."/>
            <person name="Wong A."/>
            <person name="Wong G.K."/>
            <person name="Wu C.I."/>
            <person name="Wu G."/>
            <person name="Yamamoto D."/>
            <person name="Yang H.P."/>
            <person name="Yang S.P."/>
            <person name="Yorke J.A."/>
            <person name="Yoshida K."/>
            <person name="Zdobnov E."/>
            <person name="Zhang P."/>
            <person name="Zhang Y."/>
            <person name="Zimin A.V."/>
            <person name="Baldwin J."/>
            <person name="Abdouelleil A."/>
            <person name="Abdulkadir J."/>
            <person name="Abebe A."/>
            <person name="Abera B."/>
            <person name="Abreu J."/>
            <person name="Acer S.C."/>
            <person name="Aftuck L."/>
            <person name="Alexander A."/>
            <person name="An P."/>
            <person name="Anderson E."/>
            <person name="Anderson S."/>
            <person name="Arachi H."/>
            <person name="Azer M."/>
            <person name="Bachantsang P."/>
            <person name="Barry A."/>
            <person name="Bayul T."/>
            <person name="Berlin A."/>
            <person name="Bessette D."/>
            <person name="Bloom T."/>
            <person name="Blye J."/>
            <person name="Boguslavskiy L."/>
            <person name="Bonnet C."/>
            <person name="Boukhgalter B."/>
            <person name="Bourzgui I."/>
            <person name="Brown A."/>
            <person name="Cahill P."/>
            <person name="Channer S."/>
            <person name="Cheshatsang Y."/>
            <person name="Chuda L."/>
            <person name="Citroen M."/>
            <person name="Collymore A."/>
            <person name="Cooke P."/>
            <person name="Costello M."/>
            <person name="D'Aco K."/>
            <person name="Daza R."/>
            <person name="De Haan G."/>
            <person name="DeGray S."/>
            <person name="DeMaso C."/>
            <person name="Dhargay N."/>
            <person name="Dooley K."/>
            <person name="Dooley E."/>
            <person name="Doricent M."/>
            <person name="Dorje P."/>
            <person name="Dorjee K."/>
            <person name="Dupes A."/>
            <person name="Elong R."/>
            <person name="Falk J."/>
            <person name="Farina A."/>
            <person name="Faro S."/>
            <person name="Ferguson D."/>
            <person name="Fisher S."/>
            <person name="Foley C.D."/>
            <person name="Franke A."/>
            <person name="Friedrich D."/>
            <person name="Gadbois L."/>
            <person name="Gearin G."/>
            <person name="Gearin C.R."/>
            <person name="Giannoukos G."/>
            <person name="Goode T."/>
            <person name="Graham J."/>
            <person name="Grandbois E."/>
            <person name="Grewal S."/>
            <person name="Gyaltsen K."/>
            <person name="Hafez N."/>
            <person name="Hagos B."/>
            <person name="Hall J."/>
            <person name="Henson C."/>
            <person name="Hollinger A."/>
            <person name="Honan T."/>
            <person name="Huard M.D."/>
            <person name="Hughes L."/>
            <person name="Hurhula B."/>
            <person name="Husby M.E."/>
            <person name="Kamat A."/>
            <person name="Kanga B."/>
            <person name="Kashin S."/>
            <person name="Khazanovich D."/>
            <person name="Kisner P."/>
            <person name="Lance K."/>
            <person name="Lara M."/>
            <person name="Lee W."/>
            <person name="Lennon N."/>
            <person name="Letendre F."/>
            <person name="LeVine R."/>
            <person name="Lipovsky A."/>
            <person name="Liu X."/>
            <person name="Liu J."/>
            <person name="Liu S."/>
            <person name="Lokyitsang T."/>
            <person name="Lokyitsang Y."/>
            <person name="Lubonja R."/>
            <person name="Lui A."/>
            <person name="MacDonald P."/>
            <person name="Magnisalis V."/>
            <person name="Maru K."/>
            <person name="Matthews C."/>
            <person name="McCusker W."/>
            <person name="McDonough S."/>
            <person name="Mehta T."/>
            <person name="Meldrim J."/>
            <person name="Meneus L."/>
            <person name="Mihai O."/>
            <person name="Mihalev A."/>
            <person name="Mihova T."/>
            <person name="Mittelman R."/>
            <person name="Mlenga V."/>
            <person name="Montmayeur A."/>
            <person name="Mulrain L."/>
            <person name="Navidi A."/>
            <person name="Naylor J."/>
            <person name="Negash T."/>
            <person name="Nguyen T."/>
            <person name="Nguyen N."/>
            <person name="Nicol R."/>
            <person name="Norbu C."/>
            <person name="Norbu N."/>
            <person name="Novod N."/>
            <person name="O'Neill B."/>
            <person name="Osman S."/>
            <person name="Markiewicz E."/>
            <person name="Oyono O.L."/>
            <person name="Patti C."/>
            <person name="Phunkhang P."/>
            <person name="Pierre F."/>
            <person name="Priest M."/>
            <person name="Raghuraman S."/>
            <person name="Rege F."/>
            <person name="Reyes R."/>
            <person name="Rise C."/>
            <person name="Rogov P."/>
            <person name="Ross K."/>
            <person name="Ryan E."/>
            <person name="Settipalli S."/>
            <person name="Shea T."/>
            <person name="Sherpa N."/>
            <person name="Shi L."/>
            <person name="Shih D."/>
            <person name="Sparrow T."/>
            <person name="Spaulding J."/>
            <person name="Stalker J."/>
            <person name="Stange-Thomann N."/>
            <person name="Stavropoulos S."/>
            <person name="Stone C."/>
            <person name="Strader C."/>
            <person name="Tesfaye S."/>
            <person name="Thomson T."/>
            <person name="Thoulutsang Y."/>
            <person name="Thoulutsang D."/>
            <person name="Topham K."/>
            <person name="Topping I."/>
            <person name="Tsamla T."/>
            <person name="Vassiliev H."/>
            <person name="Vo A."/>
            <person name="Wangchuk T."/>
            <person name="Wangdi T."/>
            <person name="Weiand M."/>
            <person name="Wilkinson J."/>
            <person name="Wilson A."/>
            <person name="Yadav S."/>
            <person name="Young G."/>
            <person name="Yu Q."/>
            <person name="Zembek L."/>
            <person name="Zhong D."/>
            <person name="Zimmer A."/>
            <person name="Zwirko Z."/>
            <person name="Jaffe D.B."/>
            <person name="Alvarez P."/>
            <person name="Brockman W."/>
            <person name="Butler J."/>
            <person name="Chin C."/>
            <person name="Gnerre S."/>
            <person name="Grabherr M."/>
            <person name="Kleber M."/>
            <person name="Mauceli E."/>
            <person name="MacCallum I."/>
        </authorList>
    </citation>
    <scope>NUCLEOTIDE SEQUENCE [LARGE SCALE GENOMIC DNA]</scope>
    <source>
        <strain evidence="3">MSH-3 / Tucson 14011-0111.49</strain>
    </source>
</reference>
<dbReference type="InterPro" id="IPR036997">
    <property type="entry name" value="PA28_C_sf"/>
</dbReference>
<dbReference type="Pfam" id="PF02252">
    <property type="entry name" value="PA28_C"/>
    <property type="match status" value="1"/>
</dbReference>
<proteinExistence type="predicted"/>
<dbReference type="STRING" id="7234.B4HDE7"/>
<evidence type="ECO:0000259" key="1">
    <source>
        <dbReference type="Pfam" id="PF02252"/>
    </source>
</evidence>
<protein>
    <submittedName>
        <fullName evidence="2">GL12443</fullName>
    </submittedName>
</protein>
<dbReference type="Proteomes" id="UP000008744">
    <property type="component" value="Unassembled WGS sequence"/>
</dbReference>
<dbReference type="Gene3D" id="1.20.120.180">
    <property type="entry name" value="Proteasome activator pa28, C-terminal domain"/>
    <property type="match status" value="1"/>
</dbReference>
<dbReference type="EMBL" id="CH480184">
    <property type="protein sequence ID" value="EDW26668.1"/>
    <property type="molecule type" value="Genomic_DNA"/>
</dbReference>
<dbReference type="OMA" id="DVRTHNE"/>
<evidence type="ECO:0000313" key="2">
    <source>
        <dbReference type="EMBL" id="EDW26668.1"/>
    </source>
</evidence>
<keyword evidence="3" id="KW-1185">Reference proteome</keyword>
<accession>B4HDE7</accession>
<dbReference type="GO" id="GO:0008537">
    <property type="term" value="C:proteasome activator complex"/>
    <property type="evidence" value="ECO:0007669"/>
    <property type="project" value="InterPro"/>
</dbReference>
<dbReference type="SUPFAM" id="SSF47216">
    <property type="entry name" value="Proteasome activator"/>
    <property type="match status" value="1"/>
</dbReference>
<evidence type="ECO:0000313" key="3">
    <source>
        <dbReference type="Proteomes" id="UP000008744"/>
    </source>
</evidence>
<dbReference type="PhylomeDB" id="B4HDE7"/>
<dbReference type="InterPro" id="IPR036252">
    <property type="entry name" value="Proteasome_activ_sf"/>
</dbReference>